<organism evidence="1 2">
    <name type="scientific">Monilinia fructicola</name>
    <name type="common">Brown rot fungus</name>
    <name type="synonym">Ciboria fructicola</name>
    <dbReference type="NCBI Taxonomy" id="38448"/>
    <lineage>
        <taxon>Eukaryota</taxon>
        <taxon>Fungi</taxon>
        <taxon>Dikarya</taxon>
        <taxon>Ascomycota</taxon>
        <taxon>Pezizomycotina</taxon>
        <taxon>Leotiomycetes</taxon>
        <taxon>Helotiales</taxon>
        <taxon>Sclerotiniaceae</taxon>
        <taxon>Monilinia</taxon>
    </lineage>
</organism>
<evidence type="ECO:0000313" key="2">
    <source>
        <dbReference type="Proteomes" id="UP000322873"/>
    </source>
</evidence>
<reference evidence="1 2" key="1">
    <citation type="submission" date="2019-06" db="EMBL/GenBank/DDBJ databases">
        <title>Genome Sequence of the Brown Rot Fungal Pathogen Monilinia fructicola.</title>
        <authorList>
            <person name="De Miccolis Angelini R.M."/>
            <person name="Landi L."/>
            <person name="Abate D."/>
            <person name="Pollastro S."/>
            <person name="Romanazzi G."/>
            <person name="Faretra F."/>
        </authorList>
    </citation>
    <scope>NUCLEOTIDE SEQUENCE [LARGE SCALE GENOMIC DNA]</scope>
    <source>
        <strain evidence="1 2">Mfrc123</strain>
    </source>
</reference>
<dbReference type="EMBL" id="VICG01000002">
    <property type="protein sequence ID" value="KAA8575820.1"/>
    <property type="molecule type" value="Genomic_DNA"/>
</dbReference>
<dbReference type="AlphaFoldDB" id="A0A5M9K4H5"/>
<name>A0A5M9K4H5_MONFR</name>
<gene>
    <name evidence="1" type="ORF">EYC84_004911</name>
</gene>
<protein>
    <submittedName>
        <fullName evidence="1">Uncharacterized protein</fullName>
    </submittedName>
</protein>
<dbReference type="Proteomes" id="UP000322873">
    <property type="component" value="Unassembled WGS sequence"/>
</dbReference>
<accession>A0A5M9K4H5</accession>
<sequence length="127" mass="14037">MTWKQTKVRRAICIEVRIKEEMANGWGGRGGKDNPKAGDALGKCTRDIDDGIFEKLTAYISLLPRSPQKCIITPHPNPAAPSVPLPSILTPTIAAQRRQIDIYLVSPLPSFHSLSKVFSSSHSFHFI</sequence>
<comment type="caution">
    <text evidence="1">The sequence shown here is derived from an EMBL/GenBank/DDBJ whole genome shotgun (WGS) entry which is preliminary data.</text>
</comment>
<proteinExistence type="predicted"/>
<evidence type="ECO:0000313" key="1">
    <source>
        <dbReference type="EMBL" id="KAA8575820.1"/>
    </source>
</evidence>
<keyword evidence="2" id="KW-1185">Reference proteome</keyword>